<dbReference type="Gene3D" id="3.30.43.10">
    <property type="entry name" value="Uridine Diphospho-n-acetylenolpyruvylglucosamine Reductase, domain 2"/>
    <property type="match status" value="1"/>
</dbReference>
<dbReference type="InterPro" id="IPR016166">
    <property type="entry name" value="FAD-bd_PCMH"/>
</dbReference>
<dbReference type="GO" id="GO:0004458">
    <property type="term" value="F:D-lactate dehydrogenase (cytochrome) activity"/>
    <property type="evidence" value="ECO:0007669"/>
    <property type="project" value="TreeGrafter"/>
</dbReference>
<dbReference type="Pfam" id="PF01565">
    <property type="entry name" value="FAD_binding_4"/>
    <property type="match status" value="1"/>
</dbReference>
<dbReference type="GO" id="GO:1903457">
    <property type="term" value="P:lactate catabolic process"/>
    <property type="evidence" value="ECO:0007669"/>
    <property type="project" value="TreeGrafter"/>
</dbReference>
<dbReference type="GO" id="GO:0008720">
    <property type="term" value="F:D-lactate dehydrogenase (NAD+) activity"/>
    <property type="evidence" value="ECO:0007669"/>
    <property type="project" value="TreeGrafter"/>
</dbReference>
<dbReference type="GO" id="GO:0005739">
    <property type="term" value="C:mitochondrion"/>
    <property type="evidence" value="ECO:0007669"/>
    <property type="project" value="TreeGrafter"/>
</dbReference>
<dbReference type="InterPro" id="IPR016171">
    <property type="entry name" value="Vanillyl_alc_oxidase_C-sub2"/>
</dbReference>
<dbReference type="InterPro" id="IPR016167">
    <property type="entry name" value="FAD-bd_PCMH_sub1"/>
</dbReference>
<accession>A0A0D2IH51</accession>
<dbReference type="STRING" id="1442371.A0A0D2IH51"/>
<dbReference type="OrthoDB" id="5332616at2759"/>
<dbReference type="InterPro" id="IPR004113">
    <property type="entry name" value="FAD-bd_oxidored_4_C"/>
</dbReference>
<feature type="domain" description="FAD-binding PCMH-type" evidence="5">
    <location>
        <begin position="86"/>
        <end position="272"/>
    </location>
</feature>
<keyword evidence="3" id="KW-0274">FAD</keyword>
<dbReference type="InterPro" id="IPR016164">
    <property type="entry name" value="FAD-linked_Oxase-like_C"/>
</dbReference>
<evidence type="ECO:0000256" key="2">
    <source>
        <dbReference type="ARBA" id="ARBA00022630"/>
    </source>
</evidence>
<dbReference type="GeneID" id="27713388"/>
<dbReference type="InterPro" id="IPR016169">
    <property type="entry name" value="FAD-bd_PCMH_sub2"/>
</dbReference>
<keyword evidence="7" id="KW-1185">Reference proteome</keyword>
<evidence type="ECO:0000256" key="1">
    <source>
        <dbReference type="ARBA" id="ARBA00001974"/>
    </source>
</evidence>
<evidence type="ECO:0000313" key="6">
    <source>
        <dbReference type="EMBL" id="KIX96376.1"/>
    </source>
</evidence>
<organism evidence="6 7">
    <name type="scientific">Fonsecaea multimorphosa CBS 102226</name>
    <dbReference type="NCBI Taxonomy" id="1442371"/>
    <lineage>
        <taxon>Eukaryota</taxon>
        <taxon>Fungi</taxon>
        <taxon>Dikarya</taxon>
        <taxon>Ascomycota</taxon>
        <taxon>Pezizomycotina</taxon>
        <taxon>Eurotiomycetes</taxon>
        <taxon>Chaetothyriomycetidae</taxon>
        <taxon>Chaetothyriales</taxon>
        <taxon>Herpotrichiellaceae</taxon>
        <taxon>Fonsecaea</taxon>
    </lineage>
</organism>
<dbReference type="RefSeq" id="XP_016630499.1">
    <property type="nucleotide sequence ID" value="XM_016778139.1"/>
</dbReference>
<dbReference type="Proteomes" id="UP000053411">
    <property type="component" value="Unassembled WGS sequence"/>
</dbReference>
<dbReference type="InterPro" id="IPR036318">
    <property type="entry name" value="FAD-bd_PCMH-like_sf"/>
</dbReference>
<dbReference type="GO" id="GO:0071949">
    <property type="term" value="F:FAD binding"/>
    <property type="evidence" value="ECO:0007669"/>
    <property type="project" value="InterPro"/>
</dbReference>
<dbReference type="PANTHER" id="PTHR11748:SF114">
    <property type="entry name" value="ARYL-ALCOHOL OXIDASE VANILLYL-ALCOHOL OXIDASE (AFU_ORTHOLOGUE AFUA_3G09500)-RELATED"/>
    <property type="match status" value="1"/>
</dbReference>
<protein>
    <recommendedName>
        <fullName evidence="5">FAD-binding PCMH-type domain-containing protein</fullName>
    </recommendedName>
</protein>
<dbReference type="Pfam" id="PF02913">
    <property type="entry name" value="FAD-oxidase_C"/>
    <property type="match status" value="1"/>
</dbReference>
<reference evidence="6 7" key="1">
    <citation type="submission" date="2015-01" db="EMBL/GenBank/DDBJ databases">
        <title>The Genome Sequence of Fonsecaea multimorphosa CBS 102226.</title>
        <authorList>
            <consortium name="The Broad Institute Genomics Platform"/>
            <person name="Cuomo C."/>
            <person name="de Hoog S."/>
            <person name="Gorbushina A."/>
            <person name="Stielow B."/>
            <person name="Teixiera M."/>
            <person name="Abouelleil A."/>
            <person name="Chapman S.B."/>
            <person name="Priest M."/>
            <person name="Young S.K."/>
            <person name="Wortman J."/>
            <person name="Nusbaum C."/>
            <person name="Birren B."/>
        </authorList>
    </citation>
    <scope>NUCLEOTIDE SEQUENCE [LARGE SCALE GENOMIC DNA]</scope>
    <source>
        <strain evidence="6 7">CBS 102226</strain>
    </source>
</reference>
<dbReference type="SUPFAM" id="SSF56176">
    <property type="entry name" value="FAD-binding/transporter-associated domain-like"/>
    <property type="match status" value="1"/>
</dbReference>
<dbReference type="VEuPathDB" id="FungiDB:Z520_07642"/>
<evidence type="ECO:0000313" key="7">
    <source>
        <dbReference type="Proteomes" id="UP000053411"/>
    </source>
</evidence>
<dbReference type="Gene3D" id="3.30.465.10">
    <property type="match status" value="1"/>
</dbReference>
<dbReference type="PROSITE" id="PS51387">
    <property type="entry name" value="FAD_PCMH"/>
    <property type="match status" value="1"/>
</dbReference>
<sequence length="610" mass="68288">MTAQQPFTLALNEKENGMANEVLDTWKRTAERTPTLEILPPSIDRTTWMSVLGEFRTILGNDGVLVGHEQHVRYVDPYAQEHDEQERRGSSATLLPVTVEEIQDILRLCNNHRIPLWTVSRGKNLGYGGPAARVKGSIILDLQRMRKIIEINDKYSYYTVEPGVTFFDIYRAIQEQKKNIWCSVPALGWGSIVGNALDRGWGYTPAGDHSNQICGIEVLLADGTLVRTGAGALNESPCWALFRGGYGPTYESMFSQSNFGIVTKLSLWASPSPQGFMSCRVDIADEEGLAPLIDAFRELLLRDAIQNHPLIGNVPREIVKRGTREKFYQGKDAIPDARLKEIQHELGIGFWSARFALYGPKEMIELNYKRCREILDQVPGAKVSGSAFYPPKGKSFLSPEDLPLEDRSVETGTPSLMALKAVEYRGKDGGHISFSPVLPPDGKTALTFYYAAKALCAKYGFDYFGGLHLYPRHLTMIDMIYFDRQSRAERQSAQKLFIELVHLARQQGFSEYRAHIDYMDLVAKQYDFNGGSLMKLNERIKDALDPNGILSPGKQGIWPENYREKKDINIADDVKAIKSMKNSGDVTIAVKEKAICGLSKGLSPPMLSYA</sequence>
<dbReference type="EMBL" id="KN848077">
    <property type="protein sequence ID" value="KIX96376.1"/>
    <property type="molecule type" value="Genomic_DNA"/>
</dbReference>
<keyword evidence="4" id="KW-0560">Oxidoreductase</keyword>
<evidence type="ECO:0000256" key="4">
    <source>
        <dbReference type="ARBA" id="ARBA00023002"/>
    </source>
</evidence>
<keyword evidence="2" id="KW-0285">Flavoprotein</keyword>
<dbReference type="Gene3D" id="3.40.462.10">
    <property type="entry name" value="FAD-linked oxidases, C-terminal domain"/>
    <property type="match status" value="1"/>
</dbReference>
<evidence type="ECO:0000259" key="5">
    <source>
        <dbReference type="PROSITE" id="PS51387"/>
    </source>
</evidence>
<comment type="cofactor">
    <cofactor evidence="1">
        <name>FAD</name>
        <dbReference type="ChEBI" id="CHEBI:57692"/>
    </cofactor>
</comment>
<name>A0A0D2IH51_9EURO</name>
<gene>
    <name evidence="6" type="ORF">Z520_07642</name>
</gene>
<dbReference type="InterPro" id="IPR016170">
    <property type="entry name" value="Cytok_DH_C_sf"/>
</dbReference>
<dbReference type="PANTHER" id="PTHR11748">
    <property type="entry name" value="D-LACTATE DEHYDROGENASE"/>
    <property type="match status" value="1"/>
</dbReference>
<dbReference type="InterPro" id="IPR006094">
    <property type="entry name" value="Oxid_FAD_bind_N"/>
</dbReference>
<evidence type="ECO:0000256" key="3">
    <source>
        <dbReference type="ARBA" id="ARBA00022827"/>
    </source>
</evidence>
<dbReference type="SUPFAM" id="SSF55103">
    <property type="entry name" value="FAD-linked oxidases, C-terminal domain"/>
    <property type="match status" value="1"/>
</dbReference>
<dbReference type="AlphaFoldDB" id="A0A0D2IH51"/>
<dbReference type="Gene3D" id="1.10.45.10">
    <property type="entry name" value="Vanillyl-alcohol Oxidase, Chain A, domain 4"/>
    <property type="match status" value="1"/>
</dbReference>
<proteinExistence type="predicted"/>